<comment type="caution">
    <text evidence="1">The sequence shown here is derived from an EMBL/GenBank/DDBJ whole genome shotgun (WGS) entry which is preliminary data.</text>
</comment>
<protein>
    <submittedName>
        <fullName evidence="1">Uncharacterized protein</fullName>
    </submittedName>
</protein>
<keyword evidence="2" id="KW-1185">Reference proteome</keyword>
<proteinExistence type="predicted"/>
<dbReference type="Proteomes" id="UP001283361">
    <property type="component" value="Unassembled WGS sequence"/>
</dbReference>
<name>A0AAE1AIA6_9GAST</name>
<sequence length="136" mass="14851">MIVPSPMLPCGQDLCLLTCLGPPCLSRQPAAVLKFCHFGLSTSPDAFYVMTLKKHVFTGYLSSVAVKSLSLFRNGGGEEDRKDEYWLAKGRICVDRVAKGGGAFVKHIKVIRYDLMSLTQGFPFNEPSSAKCECVG</sequence>
<accession>A0AAE1AIA6</accession>
<dbReference type="AlphaFoldDB" id="A0AAE1AIA6"/>
<gene>
    <name evidence="1" type="ORF">RRG08_055979</name>
</gene>
<evidence type="ECO:0000313" key="2">
    <source>
        <dbReference type="Proteomes" id="UP001283361"/>
    </source>
</evidence>
<evidence type="ECO:0000313" key="1">
    <source>
        <dbReference type="EMBL" id="KAK3787257.1"/>
    </source>
</evidence>
<dbReference type="EMBL" id="JAWDGP010001872">
    <property type="protein sequence ID" value="KAK3787257.1"/>
    <property type="molecule type" value="Genomic_DNA"/>
</dbReference>
<organism evidence="1 2">
    <name type="scientific">Elysia crispata</name>
    <name type="common">lettuce slug</name>
    <dbReference type="NCBI Taxonomy" id="231223"/>
    <lineage>
        <taxon>Eukaryota</taxon>
        <taxon>Metazoa</taxon>
        <taxon>Spiralia</taxon>
        <taxon>Lophotrochozoa</taxon>
        <taxon>Mollusca</taxon>
        <taxon>Gastropoda</taxon>
        <taxon>Heterobranchia</taxon>
        <taxon>Euthyneura</taxon>
        <taxon>Panpulmonata</taxon>
        <taxon>Sacoglossa</taxon>
        <taxon>Placobranchoidea</taxon>
        <taxon>Plakobranchidae</taxon>
        <taxon>Elysia</taxon>
    </lineage>
</organism>
<reference evidence="1" key="1">
    <citation type="journal article" date="2023" name="G3 (Bethesda)">
        <title>A reference genome for the long-term kleptoplast-retaining sea slug Elysia crispata morphotype clarki.</title>
        <authorList>
            <person name="Eastman K.E."/>
            <person name="Pendleton A.L."/>
            <person name="Shaikh M.A."/>
            <person name="Suttiyut T."/>
            <person name="Ogas R."/>
            <person name="Tomko P."/>
            <person name="Gavelis G."/>
            <person name="Widhalm J.R."/>
            <person name="Wisecaver J.H."/>
        </authorList>
    </citation>
    <scope>NUCLEOTIDE SEQUENCE</scope>
    <source>
        <strain evidence="1">ECLA1</strain>
    </source>
</reference>